<organism evidence="1 2">
    <name type="scientific">Shewanella algicola</name>
    <dbReference type="NCBI Taxonomy" id="640633"/>
    <lineage>
        <taxon>Bacteria</taxon>
        <taxon>Pseudomonadati</taxon>
        <taxon>Pseudomonadota</taxon>
        <taxon>Gammaproteobacteria</taxon>
        <taxon>Alteromonadales</taxon>
        <taxon>Shewanellaceae</taxon>
        <taxon>Shewanella</taxon>
    </lineage>
</organism>
<accession>A0A9X1Z6W4</accession>
<evidence type="ECO:0000313" key="1">
    <source>
        <dbReference type="EMBL" id="MCL1106354.1"/>
    </source>
</evidence>
<dbReference type="Proteomes" id="UP001139408">
    <property type="component" value="Unassembled WGS sequence"/>
</dbReference>
<name>A0A9X1Z6W4_9GAMM</name>
<sequence>MIRTAFGFSKGNCGDCYVKNAAGQLTDTLKTGARIGKIAAHAIAGGISSVLNGGQFGQGFASAGLTQALAPAIDRIDAGCRFSAGRVIAATVVGGTASYLSGGKFANGAITGAFSRLFNDEVHNERKMVTA</sequence>
<dbReference type="RefSeq" id="WP_188925752.1">
    <property type="nucleotide sequence ID" value="NZ_BMQI01000030.1"/>
</dbReference>
<dbReference type="AlphaFoldDB" id="A0A9X1Z6W4"/>
<proteinExistence type="predicted"/>
<reference evidence="1" key="1">
    <citation type="submission" date="2022-01" db="EMBL/GenBank/DDBJ databases">
        <title>Whole genome-based taxonomy of the Shewanellaceae.</title>
        <authorList>
            <person name="Martin-Rodriguez A.J."/>
        </authorList>
    </citation>
    <scope>NUCLEOTIDE SEQUENCE</scope>
    <source>
        <strain evidence="1">DSM 23803</strain>
    </source>
</reference>
<protein>
    <submittedName>
        <fullName evidence="1">Uncharacterized protein</fullName>
    </submittedName>
</protein>
<dbReference type="EMBL" id="JAKILJ010000032">
    <property type="protein sequence ID" value="MCL1106354.1"/>
    <property type="molecule type" value="Genomic_DNA"/>
</dbReference>
<comment type="caution">
    <text evidence="1">The sequence shown here is derived from an EMBL/GenBank/DDBJ whole genome shotgun (WGS) entry which is preliminary data.</text>
</comment>
<keyword evidence="2" id="KW-1185">Reference proteome</keyword>
<evidence type="ECO:0000313" key="2">
    <source>
        <dbReference type="Proteomes" id="UP001139408"/>
    </source>
</evidence>
<gene>
    <name evidence="1" type="ORF">L2749_13990</name>
</gene>